<dbReference type="InterPro" id="IPR021246">
    <property type="entry name" value="DUF2797"/>
</dbReference>
<name>A0A0U5BF12_9BACL</name>
<organism evidence="1 2">
    <name type="scientific">Aneurinibacillus soli</name>
    <dbReference type="NCBI Taxonomy" id="1500254"/>
    <lineage>
        <taxon>Bacteria</taxon>
        <taxon>Bacillati</taxon>
        <taxon>Bacillota</taxon>
        <taxon>Bacilli</taxon>
        <taxon>Bacillales</taxon>
        <taxon>Paenibacillaceae</taxon>
        <taxon>Aneurinibacillus group</taxon>
        <taxon>Aneurinibacillus</taxon>
    </lineage>
</organism>
<proteinExistence type="predicted"/>
<evidence type="ECO:0000313" key="2">
    <source>
        <dbReference type="Proteomes" id="UP000217696"/>
    </source>
</evidence>
<dbReference type="AlphaFoldDB" id="A0A0U5BF12"/>
<reference evidence="1 2" key="1">
    <citation type="submission" date="2015-12" db="EMBL/GenBank/DDBJ databases">
        <title>Genome sequence of Aneurinibacillus soli.</title>
        <authorList>
            <person name="Lee J.S."/>
            <person name="Lee K.C."/>
            <person name="Kim K.K."/>
            <person name="Lee B.W."/>
        </authorList>
    </citation>
    <scope>NUCLEOTIDE SEQUENCE [LARGE SCALE GENOMIC DNA]</scope>
    <source>
        <strain evidence="1 2">CB4</strain>
    </source>
</reference>
<dbReference type="Proteomes" id="UP000217696">
    <property type="component" value="Chromosome"/>
</dbReference>
<keyword evidence="2" id="KW-1185">Reference proteome</keyword>
<gene>
    <name evidence="1" type="ORF">CB4_00893</name>
</gene>
<dbReference type="Pfam" id="PF10977">
    <property type="entry name" value="DUF2797"/>
    <property type="match status" value="1"/>
</dbReference>
<dbReference type="RefSeq" id="WP_231956144.1">
    <property type="nucleotide sequence ID" value="NZ_AP017312.1"/>
</dbReference>
<sequence length="268" mass="30836">MSEKTIACRGFLRGFTHRYENPIQYLLTLGDDTIVMNEWMGKTVRIAFLERIACISCGRSIKKTYNSGYCYPCFTKLPENDLCIVKPNECHHHLGTCRDPEWGEAHCMIPHYVYLAVSSGVKVGLTRKHNERKRWVDQGAVRAIPIAEVPNRKLAGELEVHLTQFVADKTDWRKMLKGDVTLVDLLAVRDELYAHFPEAFQSYQIAEDEWLDIVYPILEQITKVKAYNLDKQPVIEDELIGIKGQYMIFKGGVLNIRKFSGYEVEMSV</sequence>
<evidence type="ECO:0000313" key="1">
    <source>
        <dbReference type="EMBL" id="BAU26750.1"/>
    </source>
</evidence>
<protein>
    <submittedName>
        <fullName evidence="1">Uncharacterized protein</fullName>
    </submittedName>
</protein>
<dbReference type="EMBL" id="AP017312">
    <property type="protein sequence ID" value="BAU26750.1"/>
    <property type="molecule type" value="Genomic_DNA"/>
</dbReference>
<dbReference type="KEGG" id="asoc:CB4_00893"/>
<accession>A0A0U5BF12</accession>